<dbReference type="SMART" id="SM00382">
    <property type="entry name" value="AAA"/>
    <property type="match status" value="1"/>
</dbReference>
<dbReference type="InterPro" id="IPR027417">
    <property type="entry name" value="P-loop_NTPase"/>
</dbReference>
<evidence type="ECO:0000256" key="4">
    <source>
        <dbReference type="ARBA" id="ARBA00022741"/>
    </source>
</evidence>
<evidence type="ECO:0000256" key="6">
    <source>
        <dbReference type="ARBA" id="ARBA00022967"/>
    </source>
</evidence>
<accession>A0A6G8AN17</accession>
<name>A0A6G8AN17_9ENTE</name>
<dbReference type="PROSITE" id="PS00211">
    <property type="entry name" value="ABC_TRANSPORTER_1"/>
    <property type="match status" value="1"/>
</dbReference>
<dbReference type="AlphaFoldDB" id="A0A6G8AN17"/>
<evidence type="ECO:0000259" key="8">
    <source>
        <dbReference type="PROSITE" id="PS50893"/>
    </source>
</evidence>
<evidence type="ECO:0000256" key="7">
    <source>
        <dbReference type="ARBA" id="ARBA00023136"/>
    </source>
</evidence>
<reference evidence="9 10" key="1">
    <citation type="submission" date="2020-03" db="EMBL/GenBank/DDBJ databases">
        <title>Vagococcus sp. nov., isolated from beetles.</title>
        <authorList>
            <person name="Hyun D.-W."/>
            <person name="Bae J.-W."/>
        </authorList>
    </citation>
    <scope>NUCLEOTIDE SEQUENCE [LARGE SCALE GENOMIC DNA]</scope>
    <source>
        <strain evidence="9 10">HDW17A</strain>
    </source>
</reference>
<dbReference type="InterPro" id="IPR003593">
    <property type="entry name" value="AAA+_ATPase"/>
</dbReference>
<dbReference type="GO" id="GO:0016020">
    <property type="term" value="C:membrane"/>
    <property type="evidence" value="ECO:0007669"/>
    <property type="project" value="InterPro"/>
</dbReference>
<keyword evidence="10" id="KW-1185">Reference proteome</keyword>
<gene>
    <name evidence="9" type="primary">pstB</name>
    <name evidence="9" type="ORF">G7081_05015</name>
</gene>
<keyword evidence="1" id="KW-0813">Transport</keyword>
<dbReference type="Gene3D" id="3.40.50.300">
    <property type="entry name" value="P-loop containing nucleotide triphosphate hydrolases"/>
    <property type="match status" value="1"/>
</dbReference>
<evidence type="ECO:0000256" key="5">
    <source>
        <dbReference type="ARBA" id="ARBA00022840"/>
    </source>
</evidence>
<evidence type="ECO:0000256" key="2">
    <source>
        <dbReference type="ARBA" id="ARBA00022475"/>
    </source>
</evidence>
<proteinExistence type="predicted"/>
<evidence type="ECO:0000313" key="10">
    <source>
        <dbReference type="Proteomes" id="UP000500890"/>
    </source>
</evidence>
<keyword evidence="2" id="KW-1003">Cell membrane</keyword>
<evidence type="ECO:0000313" key="9">
    <source>
        <dbReference type="EMBL" id="QIL46474.1"/>
    </source>
</evidence>
<protein>
    <submittedName>
        <fullName evidence="9">Phosphate ABC transporter ATP-binding protein</fullName>
    </submittedName>
</protein>
<evidence type="ECO:0000256" key="1">
    <source>
        <dbReference type="ARBA" id="ARBA00022448"/>
    </source>
</evidence>
<dbReference type="RefSeq" id="WP_166007863.1">
    <property type="nucleotide sequence ID" value="NZ_CP049886.1"/>
</dbReference>
<keyword evidence="3" id="KW-0592">Phosphate transport</keyword>
<evidence type="ECO:0000256" key="3">
    <source>
        <dbReference type="ARBA" id="ARBA00022592"/>
    </source>
</evidence>
<dbReference type="PROSITE" id="PS50893">
    <property type="entry name" value="ABC_TRANSPORTER_2"/>
    <property type="match status" value="1"/>
</dbReference>
<dbReference type="SUPFAM" id="SSF52540">
    <property type="entry name" value="P-loop containing nucleoside triphosphate hydrolases"/>
    <property type="match status" value="1"/>
</dbReference>
<dbReference type="KEGG" id="vah:G7081_05015"/>
<dbReference type="InterPro" id="IPR017871">
    <property type="entry name" value="ABC_transporter-like_CS"/>
</dbReference>
<dbReference type="GO" id="GO:0035435">
    <property type="term" value="P:phosphate ion transmembrane transport"/>
    <property type="evidence" value="ECO:0007669"/>
    <property type="project" value="InterPro"/>
</dbReference>
<keyword evidence="5 9" id="KW-0067">ATP-binding</keyword>
<dbReference type="GO" id="GO:0005315">
    <property type="term" value="F:phosphate transmembrane transporter activity"/>
    <property type="evidence" value="ECO:0007669"/>
    <property type="project" value="InterPro"/>
</dbReference>
<organism evidence="9 10">
    <name type="scientific">Vagococcus coleopterorum</name>
    <dbReference type="NCBI Taxonomy" id="2714946"/>
    <lineage>
        <taxon>Bacteria</taxon>
        <taxon>Bacillati</taxon>
        <taxon>Bacillota</taxon>
        <taxon>Bacilli</taxon>
        <taxon>Lactobacillales</taxon>
        <taxon>Enterococcaceae</taxon>
        <taxon>Vagococcus</taxon>
    </lineage>
</organism>
<dbReference type="GO" id="GO:0005524">
    <property type="term" value="F:ATP binding"/>
    <property type="evidence" value="ECO:0007669"/>
    <property type="project" value="UniProtKB-KW"/>
</dbReference>
<dbReference type="InterPro" id="IPR003439">
    <property type="entry name" value="ABC_transporter-like_ATP-bd"/>
</dbReference>
<keyword evidence="7" id="KW-0472">Membrane</keyword>
<dbReference type="PANTHER" id="PTHR43423">
    <property type="entry name" value="ABC TRANSPORTER I FAMILY MEMBER 17"/>
    <property type="match status" value="1"/>
</dbReference>
<dbReference type="PANTHER" id="PTHR43423:SF10">
    <property type="entry name" value="PHOSPHATE IMPORT ATP-BINDING PROTEIN PSTB 2"/>
    <property type="match status" value="1"/>
</dbReference>
<dbReference type="CDD" id="cd03260">
    <property type="entry name" value="ABC_PstB_phosphate_transporter"/>
    <property type="match status" value="1"/>
</dbReference>
<feature type="domain" description="ABC transporter" evidence="8">
    <location>
        <begin position="11"/>
        <end position="252"/>
    </location>
</feature>
<keyword evidence="6" id="KW-1278">Translocase</keyword>
<dbReference type="EMBL" id="CP049886">
    <property type="protein sequence ID" value="QIL46474.1"/>
    <property type="molecule type" value="Genomic_DNA"/>
</dbReference>
<keyword evidence="4" id="KW-0547">Nucleotide-binding</keyword>
<dbReference type="InterPro" id="IPR005670">
    <property type="entry name" value="PstB-like"/>
</dbReference>
<dbReference type="Proteomes" id="UP000500890">
    <property type="component" value="Chromosome"/>
</dbReference>
<sequence length="257" mass="28830">MEAVKKQNVALDIKALSVYYGTHQAVKAVDMVIPKNKISALIGPSGCGKSTFLKALNRMHDVSDNRQVTGQIIYQDIDVNTDKVDQYLLRQKIGMVFQKPNPFRMSIRRNISFALERHGLKDKQLLADKVETSLKQVGLWDEVKDELDKSALALSGGQQQRLCIARVLAMEPDIILMDEPTSALDPISTGKIEETLDELKKDYTIIMVTHNLAQASRLSDYTGFFNYGELIEYDNTAKIFTDPAVELTHSYITGEFG</sequence>
<dbReference type="NCBIfam" id="TIGR00972">
    <property type="entry name" value="3a0107s01c2"/>
    <property type="match status" value="1"/>
</dbReference>
<dbReference type="Pfam" id="PF00005">
    <property type="entry name" value="ABC_tran"/>
    <property type="match status" value="1"/>
</dbReference>
<dbReference type="GO" id="GO:0016887">
    <property type="term" value="F:ATP hydrolysis activity"/>
    <property type="evidence" value="ECO:0007669"/>
    <property type="project" value="InterPro"/>
</dbReference>